<keyword evidence="2" id="KW-0813">Transport</keyword>
<evidence type="ECO:0000256" key="9">
    <source>
        <dbReference type="ARBA" id="ARBA00023136"/>
    </source>
</evidence>
<evidence type="ECO:0000256" key="4">
    <source>
        <dbReference type="ARBA" id="ARBA00022519"/>
    </source>
</evidence>
<gene>
    <name evidence="11" type="ORF">ESP57_06260</name>
</gene>
<keyword evidence="3" id="KW-1003">Cell membrane</keyword>
<evidence type="ECO:0000256" key="1">
    <source>
        <dbReference type="ARBA" id="ARBA00004141"/>
    </source>
</evidence>
<reference evidence="11 12" key="1">
    <citation type="submission" date="2019-01" db="EMBL/GenBank/DDBJ databases">
        <authorList>
            <person name="Li J."/>
        </authorList>
    </citation>
    <scope>NUCLEOTIDE SEQUENCE [LARGE SCALE GENOMIC DNA]</scope>
    <source>
        <strain evidence="11 12">CCUG 35506</strain>
    </source>
</reference>
<dbReference type="InterPro" id="IPR050480">
    <property type="entry name" value="CysZ-like"/>
</dbReference>
<evidence type="ECO:0008006" key="13">
    <source>
        <dbReference type="Google" id="ProtNLM"/>
    </source>
</evidence>
<keyword evidence="9 10" id="KW-0472">Membrane</keyword>
<dbReference type="PANTHER" id="PTHR37468:SF1">
    <property type="entry name" value="SULFATE TRANSPORTER CYSZ"/>
    <property type="match status" value="1"/>
</dbReference>
<proteinExistence type="predicted"/>
<evidence type="ECO:0000256" key="8">
    <source>
        <dbReference type="ARBA" id="ARBA00023032"/>
    </source>
</evidence>
<dbReference type="GO" id="GO:0000103">
    <property type="term" value="P:sulfate assimilation"/>
    <property type="evidence" value="ECO:0007669"/>
    <property type="project" value="TreeGrafter"/>
</dbReference>
<organism evidence="11 12">
    <name type="scientific">Agromyces fucosus</name>
    <dbReference type="NCBI Taxonomy" id="41985"/>
    <lineage>
        <taxon>Bacteria</taxon>
        <taxon>Bacillati</taxon>
        <taxon>Actinomycetota</taxon>
        <taxon>Actinomycetes</taxon>
        <taxon>Micrococcales</taxon>
        <taxon>Microbacteriaceae</taxon>
        <taxon>Agromyces</taxon>
    </lineage>
</organism>
<dbReference type="EMBL" id="SDPO01000002">
    <property type="protein sequence ID" value="RXZ48600.1"/>
    <property type="molecule type" value="Genomic_DNA"/>
</dbReference>
<dbReference type="OrthoDB" id="3375053at2"/>
<keyword evidence="12" id="KW-1185">Reference proteome</keyword>
<dbReference type="GO" id="GO:0019344">
    <property type="term" value="P:cysteine biosynthetic process"/>
    <property type="evidence" value="ECO:0007669"/>
    <property type="project" value="TreeGrafter"/>
</dbReference>
<evidence type="ECO:0000313" key="12">
    <source>
        <dbReference type="Proteomes" id="UP000292935"/>
    </source>
</evidence>
<evidence type="ECO:0000256" key="7">
    <source>
        <dbReference type="ARBA" id="ARBA00022989"/>
    </source>
</evidence>
<keyword evidence="7 10" id="KW-1133">Transmembrane helix</keyword>
<feature type="transmembrane region" description="Helical" evidence="10">
    <location>
        <begin position="27"/>
        <end position="54"/>
    </location>
</feature>
<dbReference type="GO" id="GO:0005886">
    <property type="term" value="C:plasma membrane"/>
    <property type="evidence" value="ECO:0007669"/>
    <property type="project" value="TreeGrafter"/>
</dbReference>
<name>A0A4Q2JQR4_9MICO</name>
<protein>
    <recommendedName>
        <fullName evidence="13">EI24 domain-containing protein</fullName>
    </recommendedName>
</protein>
<dbReference type="GO" id="GO:0009675">
    <property type="term" value="F:high-affinity sulfate:proton symporter activity"/>
    <property type="evidence" value="ECO:0007669"/>
    <property type="project" value="TreeGrafter"/>
</dbReference>
<dbReference type="InterPro" id="IPR059112">
    <property type="entry name" value="CysZ/EI24"/>
</dbReference>
<evidence type="ECO:0000256" key="6">
    <source>
        <dbReference type="ARBA" id="ARBA00022692"/>
    </source>
</evidence>
<evidence type="ECO:0000256" key="3">
    <source>
        <dbReference type="ARBA" id="ARBA00022475"/>
    </source>
</evidence>
<feature type="transmembrane region" description="Helical" evidence="10">
    <location>
        <begin position="204"/>
        <end position="225"/>
    </location>
</feature>
<evidence type="ECO:0000256" key="10">
    <source>
        <dbReference type="SAM" id="Phobius"/>
    </source>
</evidence>
<evidence type="ECO:0000313" key="11">
    <source>
        <dbReference type="EMBL" id="RXZ48600.1"/>
    </source>
</evidence>
<keyword evidence="4" id="KW-0997">Cell inner membrane</keyword>
<comment type="subcellular location">
    <subcellularLocation>
        <location evidence="1">Membrane</location>
        <topology evidence="1">Multi-pass membrane protein</topology>
    </subcellularLocation>
</comment>
<sequence length="255" mass="26393">MLRRFLSGAGLLLRGFGFWGRRPGVMALGLIPAAIVFAVVLAALVALGIQLPAIVEWATPFAERWDAFWTASLRVAIAAVTFAGAVLLAAVTFTALTLAVGDPFYERIWRAVELELGGEVPDRGAGFWRAAGDAAALIALGVVSALAVGLIGLVPIVGTVAAPVLGVTLSGWLLARELTGRAFEARGMTAADRKVALRGHRARMLGFGVATQLCFMVPLGAVIAMPAAVAGSTMLARAALDAPRPADSRPTTPSV</sequence>
<dbReference type="AlphaFoldDB" id="A0A4Q2JQR4"/>
<feature type="transmembrane region" description="Helical" evidence="10">
    <location>
        <begin position="75"/>
        <end position="100"/>
    </location>
</feature>
<dbReference type="Pfam" id="PF07264">
    <property type="entry name" value="EI24"/>
    <property type="match status" value="1"/>
</dbReference>
<dbReference type="PANTHER" id="PTHR37468">
    <property type="entry name" value="SULFATE TRANSPORTER CYSZ"/>
    <property type="match status" value="1"/>
</dbReference>
<evidence type="ECO:0000256" key="2">
    <source>
        <dbReference type="ARBA" id="ARBA00022448"/>
    </source>
</evidence>
<keyword evidence="5" id="KW-0028">Amino-acid biosynthesis</keyword>
<dbReference type="RefSeq" id="WP_129230945.1">
    <property type="nucleotide sequence ID" value="NZ_SDPO01000002.1"/>
</dbReference>
<keyword evidence="6 10" id="KW-0812">Transmembrane</keyword>
<dbReference type="Proteomes" id="UP000292935">
    <property type="component" value="Unassembled WGS sequence"/>
</dbReference>
<accession>A0A4Q2JQR4</accession>
<feature type="transmembrane region" description="Helical" evidence="10">
    <location>
        <begin position="134"/>
        <end position="167"/>
    </location>
</feature>
<keyword evidence="8" id="KW-0764">Sulfate transport</keyword>
<evidence type="ECO:0000256" key="5">
    <source>
        <dbReference type="ARBA" id="ARBA00022605"/>
    </source>
</evidence>
<comment type="caution">
    <text evidence="11">The sequence shown here is derived from an EMBL/GenBank/DDBJ whole genome shotgun (WGS) entry which is preliminary data.</text>
</comment>